<feature type="compositionally biased region" description="Low complexity" evidence="1">
    <location>
        <begin position="77"/>
        <end position="90"/>
    </location>
</feature>
<sequence length="786" mass="86066">MSDDPFNVPPVPEQDEVGAGGDALPTYDDLTTQHGPNSRFGRWREWIEKRAAERYAETSPADVERRRQRGWGEGVDQQPQPQSALQSQPPVAFPPTMSVYAPSTHSSMYTSSYGTSSHPVSMYSSAPSSFNFGTHLHPQLHLQTSFATLPVSPLTHAKYPPPPTSLIPESIPPSHLKLYNFGSRFLPHATSPIRCLLPLSNHHLLLIGHDNGLSVLNMYPGETDEDDDAEKGPIDAEAKLIWEGEGVHQMSILESESTGEGTPQGVVLALVSTESDSSKEQESPRILRMYNLASLVSLAKWASTQKDAKPLDLRGGQKSKGSNGKKHHRPPSSITKGLKNLVLDGGIAQPTSPSRRHEPQASYSSLTSTWTSPGRSRPAAPTRADSVDSEWDMINELPLRWATNYTPLASAGSRLQHNSVLVYDVWKNEGQRGPGGVLLAIATKSSILLYEAPKGERAFRFTKEFYTPLHAKSITFIHQSVQDNVSRSPSDVLPRSSTVDSLTPRHTRGFSFNANIKAYPTQLSLFVVFEKKAGTIRVADAAVGEVELYEDNWSAQQNALMATPSTSSLTSRRSRASWDGRGFTKEKGSWARPVKFDIPGPTGKSTVTQMCLLTRGRQSHIIPHPLPAKVSAVPPYRIFYWTSTPTSVTVRVCHSDIPEEPPFLQAVAFSDEGVEVQEVSLSQLSERKGKGRAQDPIRAQADVGGAAGLLMVGGHWDRPFFPGLSRSYSTSSFNSYASSTLEDESGLPSRCRGEGIYGWVQKGAEDWRVVWLGDASSEDDGGFDEE</sequence>
<feature type="region of interest" description="Disordered" evidence="1">
    <location>
        <begin position="308"/>
        <end position="387"/>
    </location>
</feature>
<evidence type="ECO:0000313" key="3">
    <source>
        <dbReference type="Proteomes" id="UP000256964"/>
    </source>
</evidence>
<accession>A0A371DMT3</accession>
<evidence type="ECO:0000256" key="1">
    <source>
        <dbReference type="SAM" id="MobiDB-lite"/>
    </source>
</evidence>
<organism evidence="2 3">
    <name type="scientific">Lentinus brumalis</name>
    <dbReference type="NCBI Taxonomy" id="2498619"/>
    <lineage>
        <taxon>Eukaryota</taxon>
        <taxon>Fungi</taxon>
        <taxon>Dikarya</taxon>
        <taxon>Basidiomycota</taxon>
        <taxon>Agaricomycotina</taxon>
        <taxon>Agaricomycetes</taxon>
        <taxon>Polyporales</taxon>
        <taxon>Polyporaceae</taxon>
        <taxon>Lentinus</taxon>
    </lineage>
</organism>
<name>A0A371DMT3_9APHY</name>
<dbReference type="EMBL" id="KZ857386">
    <property type="protein sequence ID" value="RDX53822.1"/>
    <property type="molecule type" value="Genomic_DNA"/>
</dbReference>
<dbReference type="STRING" id="139420.A0A371DMT3"/>
<keyword evidence="3" id="KW-1185">Reference proteome</keyword>
<evidence type="ECO:0000313" key="2">
    <source>
        <dbReference type="EMBL" id="RDX53822.1"/>
    </source>
</evidence>
<feature type="region of interest" description="Disordered" evidence="1">
    <location>
        <begin position="1"/>
        <end position="98"/>
    </location>
</feature>
<feature type="compositionally biased region" description="Basic and acidic residues" evidence="1">
    <location>
        <begin position="42"/>
        <end position="56"/>
    </location>
</feature>
<feature type="compositionally biased region" description="Polar residues" evidence="1">
    <location>
        <begin position="361"/>
        <end position="374"/>
    </location>
</feature>
<proteinExistence type="predicted"/>
<protein>
    <submittedName>
        <fullName evidence="2">Uncharacterized protein</fullName>
    </submittedName>
</protein>
<dbReference type="OrthoDB" id="2590590at2759"/>
<dbReference type="AlphaFoldDB" id="A0A371DMT3"/>
<reference evidence="2 3" key="1">
    <citation type="journal article" date="2018" name="Biotechnol. Biofuels">
        <title>Integrative visual omics of the white-rot fungus Polyporus brumalis exposes the biotechnological potential of its oxidative enzymes for delignifying raw plant biomass.</title>
        <authorList>
            <person name="Miyauchi S."/>
            <person name="Rancon A."/>
            <person name="Drula E."/>
            <person name="Hage H."/>
            <person name="Chaduli D."/>
            <person name="Favel A."/>
            <person name="Grisel S."/>
            <person name="Henrissat B."/>
            <person name="Herpoel-Gimbert I."/>
            <person name="Ruiz-Duenas F.J."/>
            <person name="Chevret D."/>
            <person name="Hainaut M."/>
            <person name="Lin J."/>
            <person name="Wang M."/>
            <person name="Pangilinan J."/>
            <person name="Lipzen A."/>
            <person name="Lesage-Meessen L."/>
            <person name="Navarro D."/>
            <person name="Riley R."/>
            <person name="Grigoriev I.V."/>
            <person name="Zhou S."/>
            <person name="Raouche S."/>
            <person name="Rosso M.N."/>
        </authorList>
    </citation>
    <scope>NUCLEOTIDE SEQUENCE [LARGE SCALE GENOMIC DNA]</scope>
    <source>
        <strain evidence="2 3">BRFM 1820</strain>
    </source>
</reference>
<gene>
    <name evidence="2" type="ORF">OH76DRAFT_1462080</name>
</gene>
<dbReference type="Proteomes" id="UP000256964">
    <property type="component" value="Unassembled WGS sequence"/>
</dbReference>